<evidence type="ECO:0000313" key="2">
    <source>
        <dbReference type="Proteomes" id="UP001153334"/>
    </source>
</evidence>
<keyword evidence="2" id="KW-1185">Reference proteome</keyword>
<gene>
    <name evidence="1" type="ORF">ONZ43_g3057</name>
</gene>
<organism evidence="1 2">
    <name type="scientific">Nemania bipapillata</name>
    <dbReference type="NCBI Taxonomy" id="110536"/>
    <lineage>
        <taxon>Eukaryota</taxon>
        <taxon>Fungi</taxon>
        <taxon>Dikarya</taxon>
        <taxon>Ascomycota</taxon>
        <taxon>Pezizomycotina</taxon>
        <taxon>Sordariomycetes</taxon>
        <taxon>Xylariomycetidae</taxon>
        <taxon>Xylariales</taxon>
        <taxon>Xylariaceae</taxon>
        <taxon>Nemania</taxon>
    </lineage>
</organism>
<evidence type="ECO:0000313" key="1">
    <source>
        <dbReference type="EMBL" id="KAJ8120164.1"/>
    </source>
</evidence>
<sequence length="96" mass="10452">MQPYSPTTEGFEAALATRQVRHLPKARTSGLDFQLEGMVDRVVHEQALGEIDISQVGEHSNGPRKDGSARLSQHIRRLEVLHQLPQSGGVVAQGAT</sequence>
<name>A0ACC2IYB6_9PEZI</name>
<comment type="caution">
    <text evidence="1">The sequence shown here is derived from an EMBL/GenBank/DDBJ whole genome shotgun (WGS) entry which is preliminary data.</text>
</comment>
<accession>A0ACC2IYB6</accession>
<proteinExistence type="predicted"/>
<reference evidence="1" key="1">
    <citation type="submission" date="2022-11" db="EMBL/GenBank/DDBJ databases">
        <title>Genome Sequence of Nemania bipapillata.</title>
        <authorList>
            <person name="Buettner E."/>
        </authorList>
    </citation>
    <scope>NUCLEOTIDE SEQUENCE</scope>
    <source>
        <strain evidence="1">CP14</strain>
    </source>
</reference>
<dbReference type="EMBL" id="JAPESX010000681">
    <property type="protein sequence ID" value="KAJ8120164.1"/>
    <property type="molecule type" value="Genomic_DNA"/>
</dbReference>
<protein>
    <submittedName>
        <fullName evidence="1">Uncharacterized protein</fullName>
    </submittedName>
</protein>
<dbReference type="Proteomes" id="UP001153334">
    <property type="component" value="Unassembled WGS sequence"/>
</dbReference>